<dbReference type="PANTHER" id="PTHR31014:SF0">
    <property type="entry name" value="MITOCHONDRIAL TRANSLATION SYSTEM COMPONENT PET127-RELATED"/>
    <property type="match status" value="1"/>
</dbReference>
<evidence type="ECO:0000256" key="1">
    <source>
        <dbReference type="SAM" id="MobiDB-lite"/>
    </source>
</evidence>
<accession>A0A0B1PBA2</accession>
<sequence>MAHKRILVAILSSKPSILERSLVISFEKGLNLSFSKSRTSQLSHCRTLTTAEHKPVRDGGADLIFEASKGQRETDGKVPYLEFSVNKKRTKLRRGNEKNGDQSRDIISGEDIPNPINLEPQVEIKTKKRSGKKKKINNQSEAVAKKKSKLKRIAVAKIRSTLPKTTIISEIKEVSKKIKLPFDWKSSLLNILENSQPLDSSEEVVLNAMKSAFTTSSSSSTGKSSHMQWKSDEFETISTMNLSLNPINNGEINVPRLSYGLDRVLFNQGVYQLQDPRTRVFNFDPYLREIMPVSQFDYGALTQYITSSRDNLLLSKAVEENKKYVGSTSSMSSTLSHFHFLLSNWRPIEYGNLSGTIPCKLKICNYTLFTRAPTAIFLRYRDGNYAIDADKEFDDSNILAMLGKSMEKLLTLPTERFEKYRRNNSDKLSEEERNERESYHYTTFGDFLLRSQLDAHDPRLPGTGMFDLKTRCVISVRMDVSEYESSSSYEIRKVRGEWESFEREYYDMIRSAFLKYSMQVRMGRMDGIFVAFHNTARIFGFQYISLAEMDYALHGTEDPTIGDEEFKLSLALLNKIFDRATLMFPKKTIRFFFDTQTPKKGELVNMKIIAQPLEEEEVDSIQAQAKERIQNFERKVLGIDECDSKFEDNDSENFSYVPNCDGIEYKSNRSDWEGDMMEKELAEDIIDGEVIDEDATFEDTLKLHTAKTNSSEKEPIINQNLNSPNVNDVSRERNTELTILNGTNEETIKKQQSDKNFHKMKSFQNEVENKTLPDYSENSLEDDVSTEENTGLLEDPDDLSSRPFLAMNLTVRNKINNDYVERPVNLTKDDQWTIEYCLRDYSDQNTSVNVFREVKKRRKAVHTGGLDMNPDKPPTSSLVRQLRKYIERGRTFREREIEIESKAQIQIVGQDMSSG</sequence>
<dbReference type="OMA" id="NERESYH"/>
<comment type="caution">
    <text evidence="2">The sequence shown here is derived from an EMBL/GenBank/DDBJ whole genome shotgun (WGS) entry which is preliminary data.</text>
</comment>
<dbReference type="InterPro" id="IPR013943">
    <property type="entry name" value="Pet127"/>
</dbReference>
<evidence type="ECO:0000313" key="3">
    <source>
        <dbReference type="Proteomes" id="UP000030854"/>
    </source>
</evidence>
<dbReference type="EMBL" id="JNVN01001142">
    <property type="protein sequence ID" value="KHJ33929.1"/>
    <property type="molecule type" value="Genomic_DNA"/>
</dbReference>
<dbReference type="AlphaFoldDB" id="A0A0B1PBA2"/>
<gene>
    <name evidence="2" type="ORF">EV44_g1009</name>
</gene>
<reference evidence="2 3" key="1">
    <citation type="journal article" date="2014" name="BMC Genomics">
        <title>Adaptive genomic structural variation in the grape powdery mildew pathogen, Erysiphe necator.</title>
        <authorList>
            <person name="Jones L."/>
            <person name="Riaz S."/>
            <person name="Morales-Cruz A."/>
            <person name="Amrine K.C."/>
            <person name="McGuire B."/>
            <person name="Gubler W.D."/>
            <person name="Walker M.A."/>
            <person name="Cantu D."/>
        </authorList>
    </citation>
    <scope>NUCLEOTIDE SEQUENCE [LARGE SCALE GENOMIC DNA]</scope>
    <source>
        <strain evidence="3">c</strain>
    </source>
</reference>
<dbReference type="Pfam" id="PF08634">
    <property type="entry name" value="Pet127"/>
    <property type="match status" value="1"/>
</dbReference>
<dbReference type="HOGENOM" id="CLU_003477_0_0_1"/>
<name>A0A0B1PBA2_UNCNE</name>
<feature type="compositionally biased region" description="Basic and acidic residues" evidence="1">
    <location>
        <begin position="94"/>
        <end position="104"/>
    </location>
</feature>
<dbReference type="GO" id="GO:0000964">
    <property type="term" value="P:mitochondrial RNA 5'-end processing"/>
    <property type="evidence" value="ECO:0007669"/>
    <property type="project" value="TreeGrafter"/>
</dbReference>
<keyword evidence="3" id="KW-1185">Reference proteome</keyword>
<dbReference type="GO" id="GO:0005740">
    <property type="term" value="C:mitochondrial envelope"/>
    <property type="evidence" value="ECO:0007669"/>
    <property type="project" value="TreeGrafter"/>
</dbReference>
<feature type="region of interest" description="Disordered" evidence="1">
    <location>
        <begin position="92"/>
        <end position="114"/>
    </location>
</feature>
<feature type="region of interest" description="Disordered" evidence="1">
    <location>
        <begin position="766"/>
        <end position="799"/>
    </location>
</feature>
<organism evidence="2 3">
    <name type="scientific">Uncinula necator</name>
    <name type="common">Grape powdery mildew</name>
    <dbReference type="NCBI Taxonomy" id="52586"/>
    <lineage>
        <taxon>Eukaryota</taxon>
        <taxon>Fungi</taxon>
        <taxon>Dikarya</taxon>
        <taxon>Ascomycota</taxon>
        <taxon>Pezizomycotina</taxon>
        <taxon>Leotiomycetes</taxon>
        <taxon>Erysiphales</taxon>
        <taxon>Erysiphaceae</taxon>
        <taxon>Erysiphe</taxon>
    </lineage>
</organism>
<dbReference type="Proteomes" id="UP000030854">
    <property type="component" value="Unassembled WGS sequence"/>
</dbReference>
<evidence type="ECO:0000313" key="2">
    <source>
        <dbReference type="EMBL" id="KHJ33929.1"/>
    </source>
</evidence>
<dbReference type="STRING" id="52586.A0A0B1PBA2"/>
<protein>
    <submittedName>
        <fullName evidence="2">Putative mrna degradation protein</fullName>
    </submittedName>
</protein>
<dbReference type="PANTHER" id="PTHR31014">
    <property type="entry name" value="MITOCHONDRIAL TRANSLATION SYSTEM COMPONENT PET127-RELATED"/>
    <property type="match status" value="1"/>
</dbReference>
<proteinExistence type="predicted"/>